<proteinExistence type="predicted"/>
<evidence type="ECO:0000256" key="1">
    <source>
        <dbReference type="SAM" id="MobiDB-lite"/>
    </source>
</evidence>
<dbReference type="EMBL" id="BKCJ010002355">
    <property type="protein sequence ID" value="GEU47987.1"/>
    <property type="molecule type" value="Genomic_DNA"/>
</dbReference>
<feature type="compositionally biased region" description="Pro residues" evidence="1">
    <location>
        <begin position="168"/>
        <end position="178"/>
    </location>
</feature>
<evidence type="ECO:0008006" key="3">
    <source>
        <dbReference type="Google" id="ProtNLM"/>
    </source>
</evidence>
<organism evidence="2">
    <name type="scientific">Tanacetum cinerariifolium</name>
    <name type="common">Dalmatian daisy</name>
    <name type="synonym">Chrysanthemum cinerariifolium</name>
    <dbReference type="NCBI Taxonomy" id="118510"/>
    <lineage>
        <taxon>Eukaryota</taxon>
        <taxon>Viridiplantae</taxon>
        <taxon>Streptophyta</taxon>
        <taxon>Embryophyta</taxon>
        <taxon>Tracheophyta</taxon>
        <taxon>Spermatophyta</taxon>
        <taxon>Magnoliopsida</taxon>
        <taxon>eudicotyledons</taxon>
        <taxon>Gunneridae</taxon>
        <taxon>Pentapetalae</taxon>
        <taxon>asterids</taxon>
        <taxon>campanulids</taxon>
        <taxon>Asterales</taxon>
        <taxon>Asteraceae</taxon>
        <taxon>Asteroideae</taxon>
        <taxon>Anthemideae</taxon>
        <taxon>Anthemidinae</taxon>
        <taxon>Tanacetum</taxon>
    </lineage>
</organism>
<feature type="compositionally biased region" description="Pro residues" evidence="1">
    <location>
        <begin position="146"/>
        <end position="159"/>
    </location>
</feature>
<feature type="compositionally biased region" description="Basic and acidic residues" evidence="1">
    <location>
        <begin position="466"/>
        <end position="480"/>
    </location>
</feature>
<evidence type="ECO:0000313" key="2">
    <source>
        <dbReference type="EMBL" id="GEU47987.1"/>
    </source>
</evidence>
<comment type="caution">
    <text evidence="2">The sequence shown here is derived from an EMBL/GenBank/DDBJ whole genome shotgun (WGS) entry which is preliminary data.</text>
</comment>
<feature type="region of interest" description="Disordered" evidence="1">
    <location>
        <begin position="452"/>
        <end position="480"/>
    </location>
</feature>
<dbReference type="AlphaFoldDB" id="A0A6L2KGY4"/>
<protein>
    <recommendedName>
        <fullName evidence="3">Xylulose kinase-1</fullName>
    </recommendedName>
</protein>
<reference evidence="2" key="1">
    <citation type="journal article" date="2019" name="Sci. Rep.">
        <title>Draft genome of Tanacetum cinerariifolium, the natural source of mosquito coil.</title>
        <authorList>
            <person name="Yamashiro T."/>
            <person name="Shiraishi A."/>
            <person name="Satake H."/>
            <person name="Nakayama K."/>
        </authorList>
    </citation>
    <scope>NUCLEOTIDE SEQUENCE</scope>
</reference>
<gene>
    <name evidence="2" type="ORF">Tci_019965</name>
</gene>
<name>A0A6L2KGY4_TANCI</name>
<sequence>MALTFANTHNMIAFLTKSDASEGFEKIINFLNASVIQYELMVKPTINVSFIKQVWSSVSLKKTNDVVRLQALIDRRKVIIPEDMVRQALRLDDADSIDCLPNEEIFIELDRMGVDSPLFEGMFVPQLVHDDIDAAAEDEDVAEPTQPSPTPATTQPPPQKELISSPPQVAPTLPPSPHKSPTAQPSSPPPQQPSQPSHTTDISMDLLNILLETWPTLTRKVENLEQDKIAQALEITKLKRMHPNRGGGEIAKIDVDKDVTLEEVAAEVIKDAEVQARIKESQPQVYYLDLEHAQKVLSMQDDEAEPIKLKEVIEVVTTAKLMTKVVTVAATTITAAVMPKVSTARRIKGVVIRDPEETATPSVIVHSKPKSKDKGKGILVEEPKPLKKQAHIEHDEVYARELEAEINANINWNEVIEQVKRKQKQDNTVMRYQALKRKPQTKAQARKNIMELEEEASKQGKRKSKTSKEKAGKKQKLDEEVEELKTHQQILVNDEDDVYTEATPLALKVFIVDYQIHTQNNKPYYKISRADGTHQLCLSFISLLRNFDKEDLEMPWKIAQERFAPLEPKNFSYDFLLNTLKTMFKKPKVEDHIWKNQKGSYGLEKVKSWKLLESCGFHIITFTTTQMILLVERRYYLTGFTLDQMLNNVRLEVEAESEVLLELLRFIRR</sequence>
<accession>A0A6L2KGY4</accession>
<feature type="region of interest" description="Disordered" evidence="1">
    <location>
        <begin position="137"/>
        <end position="200"/>
    </location>
</feature>